<reference evidence="1" key="1">
    <citation type="journal article" date="2014" name="Front. Microbiol.">
        <title>High frequency of phylogenetically diverse reductive dehalogenase-homologous genes in deep subseafloor sedimentary metagenomes.</title>
        <authorList>
            <person name="Kawai M."/>
            <person name="Futagami T."/>
            <person name="Toyoda A."/>
            <person name="Takaki Y."/>
            <person name="Nishi S."/>
            <person name="Hori S."/>
            <person name="Arai W."/>
            <person name="Tsubouchi T."/>
            <person name="Morono Y."/>
            <person name="Uchiyama I."/>
            <person name="Ito T."/>
            <person name="Fujiyama A."/>
            <person name="Inagaki F."/>
            <person name="Takami H."/>
        </authorList>
    </citation>
    <scope>NUCLEOTIDE SEQUENCE</scope>
    <source>
        <strain evidence="1">Expedition CK06-06</strain>
    </source>
</reference>
<evidence type="ECO:0000313" key="1">
    <source>
        <dbReference type="EMBL" id="GAI15155.1"/>
    </source>
</evidence>
<sequence length="57" mass="6819">MLFLVKFIKIDEETILMKIITNPKKIKEVLERGAEEAIIRKHLEKRLLNGEKLRIKF</sequence>
<protein>
    <submittedName>
        <fullName evidence="1">Uncharacterized protein</fullName>
    </submittedName>
</protein>
<accession>X1MKB8</accession>
<gene>
    <name evidence="1" type="ORF">S06H3_16157</name>
</gene>
<feature type="non-terminal residue" evidence="1">
    <location>
        <position position="57"/>
    </location>
</feature>
<dbReference type="AlphaFoldDB" id="X1MKB8"/>
<dbReference type="EMBL" id="BARV01007982">
    <property type="protein sequence ID" value="GAI15155.1"/>
    <property type="molecule type" value="Genomic_DNA"/>
</dbReference>
<organism evidence="1">
    <name type="scientific">marine sediment metagenome</name>
    <dbReference type="NCBI Taxonomy" id="412755"/>
    <lineage>
        <taxon>unclassified sequences</taxon>
        <taxon>metagenomes</taxon>
        <taxon>ecological metagenomes</taxon>
    </lineage>
</organism>
<proteinExistence type="predicted"/>
<name>X1MKB8_9ZZZZ</name>
<comment type="caution">
    <text evidence="1">The sequence shown here is derived from an EMBL/GenBank/DDBJ whole genome shotgun (WGS) entry which is preliminary data.</text>
</comment>